<evidence type="ECO:0000256" key="7">
    <source>
        <dbReference type="SAM" id="Phobius"/>
    </source>
</evidence>
<sequence length="339" mass="37227">MARANGHVPKELTPIQAASVLFDYTTIFTLVFGGCCSNVWLYENLLILNPRIGSALTFTQMVFITSISLPAFLVWPKKAFLPQLRPRQVPLAKWALQVIVLSSGSLLNNWAYSYNVPLSVLMVFRSAGLPVSMLFGWLFMKRKYTLLQITAVLMVTLGVTIATLSNKKASATPTDAFQYAMGVCMLVVSLLCTASLGMMQERTYKRYGPCWKEGVFYTHFISLPIFLFLGNDVKQGLESLSANSTVSPTVAWSMLCGNLITQLVCVSGVNKLTSSVSSVSTNVVLTTRKAVSLCFSVWYFKNGWNAQFGLGAAMVFTGSILYSAGSWGEDAKTEKPKVE</sequence>
<dbReference type="Proteomes" id="UP000054007">
    <property type="component" value="Unassembled WGS sequence"/>
</dbReference>
<keyword evidence="3" id="KW-0762">Sugar transport</keyword>
<feature type="transmembrane region" description="Helical" evidence="7">
    <location>
        <begin position="52"/>
        <end position="74"/>
    </location>
</feature>
<name>A0A0D7AUJ0_9AGAR</name>
<feature type="transmembrane region" description="Helical" evidence="7">
    <location>
        <begin position="118"/>
        <end position="139"/>
    </location>
</feature>
<evidence type="ECO:0000256" key="6">
    <source>
        <dbReference type="ARBA" id="ARBA00023136"/>
    </source>
</evidence>
<accession>A0A0D7AUJ0</accession>
<evidence type="ECO:0000313" key="9">
    <source>
        <dbReference type="Proteomes" id="UP000054007"/>
    </source>
</evidence>
<keyword evidence="2" id="KW-0813">Transport</keyword>
<feature type="transmembrane region" description="Helical" evidence="7">
    <location>
        <begin position="21"/>
        <end position="40"/>
    </location>
</feature>
<evidence type="ECO:0000256" key="3">
    <source>
        <dbReference type="ARBA" id="ARBA00022597"/>
    </source>
</evidence>
<dbReference type="GO" id="GO:0005789">
    <property type="term" value="C:endoplasmic reticulum membrane"/>
    <property type="evidence" value="ECO:0007669"/>
    <property type="project" value="TreeGrafter"/>
</dbReference>
<feature type="transmembrane region" description="Helical" evidence="7">
    <location>
        <begin position="146"/>
        <end position="164"/>
    </location>
</feature>
<evidence type="ECO:0000313" key="8">
    <source>
        <dbReference type="EMBL" id="KIY61872.1"/>
    </source>
</evidence>
<protein>
    <submittedName>
        <fullName evidence="8">UAA transporter</fullName>
    </submittedName>
</protein>
<organism evidence="8 9">
    <name type="scientific">Cylindrobasidium torrendii FP15055 ss-10</name>
    <dbReference type="NCBI Taxonomy" id="1314674"/>
    <lineage>
        <taxon>Eukaryota</taxon>
        <taxon>Fungi</taxon>
        <taxon>Dikarya</taxon>
        <taxon>Basidiomycota</taxon>
        <taxon>Agaricomycotina</taxon>
        <taxon>Agaricomycetes</taxon>
        <taxon>Agaricomycetidae</taxon>
        <taxon>Agaricales</taxon>
        <taxon>Marasmiineae</taxon>
        <taxon>Physalacriaceae</taxon>
        <taxon>Cylindrobasidium</taxon>
    </lineage>
</organism>
<dbReference type="PANTHER" id="PTHR10778">
    <property type="entry name" value="SOLUTE CARRIER FAMILY 35 MEMBER B"/>
    <property type="match status" value="1"/>
</dbReference>
<dbReference type="EMBL" id="KN880858">
    <property type="protein sequence ID" value="KIY61872.1"/>
    <property type="molecule type" value="Genomic_DNA"/>
</dbReference>
<dbReference type="InterPro" id="IPR013657">
    <property type="entry name" value="SCL35B1-4/HUT1"/>
</dbReference>
<keyword evidence="5 7" id="KW-1133">Transmembrane helix</keyword>
<keyword evidence="6 7" id="KW-0472">Membrane</keyword>
<feature type="transmembrane region" description="Helical" evidence="7">
    <location>
        <begin position="306"/>
        <end position="325"/>
    </location>
</feature>
<keyword evidence="9" id="KW-1185">Reference proteome</keyword>
<dbReference type="GO" id="GO:0005462">
    <property type="term" value="F:UDP-N-acetylglucosamine transmembrane transporter activity"/>
    <property type="evidence" value="ECO:0007669"/>
    <property type="project" value="TreeGrafter"/>
</dbReference>
<evidence type="ECO:0000256" key="5">
    <source>
        <dbReference type="ARBA" id="ARBA00022989"/>
    </source>
</evidence>
<dbReference type="GO" id="GO:0000139">
    <property type="term" value="C:Golgi membrane"/>
    <property type="evidence" value="ECO:0007669"/>
    <property type="project" value="TreeGrafter"/>
</dbReference>
<dbReference type="InterPro" id="IPR037185">
    <property type="entry name" value="EmrE-like"/>
</dbReference>
<dbReference type="PANTHER" id="PTHR10778:SF4">
    <property type="entry name" value="NUCLEOTIDE SUGAR TRANSPORTER SLC35B4"/>
    <property type="match status" value="1"/>
</dbReference>
<evidence type="ECO:0000256" key="2">
    <source>
        <dbReference type="ARBA" id="ARBA00022448"/>
    </source>
</evidence>
<feature type="transmembrane region" description="Helical" evidence="7">
    <location>
        <begin position="176"/>
        <end position="198"/>
    </location>
</feature>
<evidence type="ECO:0000256" key="1">
    <source>
        <dbReference type="ARBA" id="ARBA00004127"/>
    </source>
</evidence>
<dbReference type="AlphaFoldDB" id="A0A0D7AUJ0"/>
<evidence type="ECO:0000256" key="4">
    <source>
        <dbReference type="ARBA" id="ARBA00022692"/>
    </source>
</evidence>
<dbReference type="PROSITE" id="PS51257">
    <property type="entry name" value="PROKAR_LIPOPROTEIN"/>
    <property type="match status" value="1"/>
</dbReference>
<dbReference type="GO" id="GO:0005464">
    <property type="term" value="F:UDP-xylose transmembrane transporter activity"/>
    <property type="evidence" value="ECO:0007669"/>
    <property type="project" value="TreeGrafter"/>
</dbReference>
<comment type="subcellular location">
    <subcellularLocation>
        <location evidence="1">Endomembrane system</location>
        <topology evidence="1">Multi-pass membrane protein</topology>
    </subcellularLocation>
</comment>
<proteinExistence type="predicted"/>
<reference evidence="8 9" key="1">
    <citation type="journal article" date="2015" name="Fungal Genet. Biol.">
        <title>Evolution of novel wood decay mechanisms in Agaricales revealed by the genome sequences of Fistulina hepatica and Cylindrobasidium torrendii.</title>
        <authorList>
            <person name="Floudas D."/>
            <person name="Held B.W."/>
            <person name="Riley R."/>
            <person name="Nagy L.G."/>
            <person name="Koehler G."/>
            <person name="Ransdell A.S."/>
            <person name="Younus H."/>
            <person name="Chow J."/>
            <person name="Chiniquy J."/>
            <person name="Lipzen A."/>
            <person name="Tritt A."/>
            <person name="Sun H."/>
            <person name="Haridas S."/>
            <person name="LaButti K."/>
            <person name="Ohm R.A."/>
            <person name="Kues U."/>
            <person name="Blanchette R.A."/>
            <person name="Grigoriev I.V."/>
            <person name="Minto R.E."/>
            <person name="Hibbett D.S."/>
        </authorList>
    </citation>
    <scope>NUCLEOTIDE SEQUENCE [LARGE SCALE GENOMIC DNA]</scope>
    <source>
        <strain evidence="8 9">FP15055 ss-10</strain>
    </source>
</reference>
<gene>
    <name evidence="8" type="ORF">CYLTODRAFT_427290</name>
</gene>
<keyword evidence="4 7" id="KW-0812">Transmembrane</keyword>
<dbReference type="SUPFAM" id="SSF103481">
    <property type="entry name" value="Multidrug resistance efflux transporter EmrE"/>
    <property type="match status" value="1"/>
</dbReference>
<dbReference type="Pfam" id="PF08449">
    <property type="entry name" value="UAA"/>
    <property type="match status" value="1"/>
</dbReference>
<dbReference type="OrthoDB" id="999962at2759"/>